<reference evidence="1 2" key="1">
    <citation type="submission" date="2023-10" db="EMBL/GenBank/DDBJ databases">
        <title>Draft genome sequence of Xylaria bambusicola isolate GMP-LS, the root and basal stem rot pathogen of sugarcane in Indonesia.</title>
        <authorList>
            <person name="Selvaraj P."/>
            <person name="Muralishankar V."/>
            <person name="Muruganantham S."/>
            <person name="Sp S."/>
            <person name="Haryani S."/>
            <person name="Lau K.J.X."/>
            <person name="Naqvi N.I."/>
        </authorList>
    </citation>
    <scope>NUCLEOTIDE SEQUENCE [LARGE SCALE GENOMIC DNA]</scope>
    <source>
        <strain evidence="1">GMP-LS</strain>
    </source>
</reference>
<name>A0AAN7ULK7_9PEZI</name>
<evidence type="ECO:0000313" key="2">
    <source>
        <dbReference type="Proteomes" id="UP001305414"/>
    </source>
</evidence>
<gene>
    <name evidence="1" type="ORF">RRF57_006672</name>
</gene>
<evidence type="ECO:0000313" key="1">
    <source>
        <dbReference type="EMBL" id="KAK5630957.1"/>
    </source>
</evidence>
<organism evidence="1 2">
    <name type="scientific">Xylaria bambusicola</name>
    <dbReference type="NCBI Taxonomy" id="326684"/>
    <lineage>
        <taxon>Eukaryota</taxon>
        <taxon>Fungi</taxon>
        <taxon>Dikarya</taxon>
        <taxon>Ascomycota</taxon>
        <taxon>Pezizomycotina</taxon>
        <taxon>Sordariomycetes</taxon>
        <taxon>Xylariomycetidae</taxon>
        <taxon>Xylariales</taxon>
        <taxon>Xylariaceae</taxon>
        <taxon>Xylaria</taxon>
    </lineage>
</organism>
<dbReference type="EMBL" id="JAWHQM010000018">
    <property type="protein sequence ID" value="KAK5630957.1"/>
    <property type="molecule type" value="Genomic_DNA"/>
</dbReference>
<keyword evidence="2" id="KW-1185">Reference proteome</keyword>
<sequence>MLSPHWKSYMSTPNVTSYFLRALIWRYLLRYFEVPCRAFGRDVSMKMGAVAAGLWKKIPDANIMIGVFGPRP</sequence>
<protein>
    <submittedName>
        <fullName evidence="1">Uncharacterized protein</fullName>
    </submittedName>
</protein>
<comment type="caution">
    <text evidence="1">The sequence shown here is derived from an EMBL/GenBank/DDBJ whole genome shotgun (WGS) entry which is preliminary data.</text>
</comment>
<dbReference type="AlphaFoldDB" id="A0AAN7ULK7"/>
<dbReference type="Proteomes" id="UP001305414">
    <property type="component" value="Unassembled WGS sequence"/>
</dbReference>
<accession>A0AAN7ULK7</accession>
<proteinExistence type="predicted"/>